<evidence type="ECO:0008006" key="5">
    <source>
        <dbReference type="Google" id="ProtNLM"/>
    </source>
</evidence>
<evidence type="ECO:0000256" key="2">
    <source>
        <dbReference type="SAM" id="Phobius"/>
    </source>
</evidence>
<sequence length="339" mass="38356">MGSNKGSGITKEAAAENARKQITAVVIAGIILLIIDLIISFSEKDIQVMESGGQLYVTRPMEGQNSKQLMFKVKVVGKKDTLEKKMGVTIKSYDDKSKAEKKEHDESFESTEREQIESGLRNTVLHLNSDRTESKVKLPDTLDTGQRISWEIQDNMSSNAVPITILIIMIAFFIYKNRFAMIEKQKKKDGESVIRQLPEFVNRLVLLLNAGLVLTSAFEKSIEESFDSENEGDYFYRRLREIYTSCKTANGSMHSELKTMAKECGVRELMRVSNIINDNVRKGVQLTDKLHAESELLWLSRKKACEERGRLAETKLTLPLMIFLMVLIVITIAPALLEL</sequence>
<dbReference type="EMBL" id="JACRTA010000003">
    <property type="protein sequence ID" value="MBC8569172.1"/>
    <property type="molecule type" value="Genomic_DNA"/>
</dbReference>
<evidence type="ECO:0000256" key="1">
    <source>
        <dbReference type="SAM" id="MobiDB-lite"/>
    </source>
</evidence>
<dbReference type="AlphaFoldDB" id="A0A926ECC9"/>
<feature type="transmembrane region" description="Helical" evidence="2">
    <location>
        <begin position="21"/>
        <end position="41"/>
    </location>
</feature>
<reference evidence="3" key="1">
    <citation type="submission" date="2020-08" db="EMBL/GenBank/DDBJ databases">
        <title>Genome public.</title>
        <authorList>
            <person name="Liu C."/>
            <person name="Sun Q."/>
        </authorList>
    </citation>
    <scope>NUCLEOTIDE SEQUENCE</scope>
    <source>
        <strain evidence="3">NSJ-24</strain>
    </source>
</reference>
<keyword evidence="2" id="KW-0812">Transmembrane</keyword>
<proteinExistence type="predicted"/>
<protein>
    <recommendedName>
        <fullName evidence="5">Type II secretion system protein GspF domain-containing protein</fullName>
    </recommendedName>
</protein>
<organism evidence="3 4">
    <name type="scientific">Lentihominibacter hominis</name>
    <dbReference type="NCBI Taxonomy" id="2763645"/>
    <lineage>
        <taxon>Bacteria</taxon>
        <taxon>Bacillati</taxon>
        <taxon>Bacillota</taxon>
        <taxon>Clostridia</taxon>
        <taxon>Peptostreptococcales</taxon>
        <taxon>Anaerovoracaceae</taxon>
        <taxon>Lentihominibacter</taxon>
    </lineage>
</organism>
<evidence type="ECO:0000313" key="3">
    <source>
        <dbReference type="EMBL" id="MBC8569172.1"/>
    </source>
</evidence>
<comment type="caution">
    <text evidence="3">The sequence shown here is derived from an EMBL/GenBank/DDBJ whole genome shotgun (WGS) entry which is preliminary data.</text>
</comment>
<keyword evidence="4" id="KW-1185">Reference proteome</keyword>
<dbReference type="Proteomes" id="UP000610862">
    <property type="component" value="Unassembled WGS sequence"/>
</dbReference>
<name>A0A926ECC9_9FIRM</name>
<evidence type="ECO:0000313" key="4">
    <source>
        <dbReference type="Proteomes" id="UP000610862"/>
    </source>
</evidence>
<keyword evidence="2" id="KW-1133">Transmembrane helix</keyword>
<dbReference type="RefSeq" id="WP_187525653.1">
    <property type="nucleotide sequence ID" value="NZ_JACRTA010000003.1"/>
</dbReference>
<accession>A0A926ECC9</accession>
<feature type="transmembrane region" description="Helical" evidence="2">
    <location>
        <begin position="316"/>
        <end position="337"/>
    </location>
</feature>
<feature type="transmembrane region" description="Helical" evidence="2">
    <location>
        <begin position="160"/>
        <end position="179"/>
    </location>
</feature>
<gene>
    <name evidence="3" type="ORF">H8692_10420</name>
</gene>
<keyword evidence="2" id="KW-0472">Membrane</keyword>
<feature type="region of interest" description="Disordered" evidence="1">
    <location>
        <begin position="94"/>
        <end position="116"/>
    </location>
</feature>